<dbReference type="Gene3D" id="1.10.357.10">
    <property type="entry name" value="Tetracycline Repressor, domain 2"/>
    <property type="match status" value="1"/>
</dbReference>
<name>A0ABP9SES3_9ACTN</name>
<keyword evidence="3" id="KW-1185">Reference proteome</keyword>
<dbReference type="Proteomes" id="UP001501570">
    <property type="component" value="Unassembled WGS sequence"/>
</dbReference>
<gene>
    <name evidence="2" type="ORF">GCM10023322_57870</name>
</gene>
<evidence type="ECO:0000313" key="2">
    <source>
        <dbReference type="EMBL" id="GAA5194148.1"/>
    </source>
</evidence>
<comment type="caution">
    <text evidence="2">The sequence shown here is derived from an EMBL/GenBank/DDBJ whole genome shotgun (WGS) entry which is preliminary data.</text>
</comment>
<reference evidence="3" key="1">
    <citation type="journal article" date="2019" name="Int. J. Syst. Evol. Microbiol.">
        <title>The Global Catalogue of Microorganisms (GCM) 10K type strain sequencing project: providing services to taxonomists for standard genome sequencing and annotation.</title>
        <authorList>
            <consortium name="The Broad Institute Genomics Platform"/>
            <consortium name="The Broad Institute Genome Sequencing Center for Infectious Disease"/>
            <person name="Wu L."/>
            <person name="Ma J."/>
        </authorList>
    </citation>
    <scope>NUCLEOTIDE SEQUENCE [LARGE SCALE GENOMIC DNA]</scope>
    <source>
        <strain evidence="3">JCM 18304</strain>
    </source>
</reference>
<dbReference type="EMBL" id="BAABJQ010000020">
    <property type="protein sequence ID" value="GAA5194148.1"/>
    <property type="molecule type" value="Genomic_DNA"/>
</dbReference>
<feature type="region of interest" description="Disordered" evidence="1">
    <location>
        <begin position="1"/>
        <end position="25"/>
    </location>
</feature>
<protein>
    <submittedName>
        <fullName evidence="2">TetR/AcrR family transcriptional regulator</fullName>
    </submittedName>
</protein>
<evidence type="ECO:0000313" key="3">
    <source>
        <dbReference type="Proteomes" id="UP001501570"/>
    </source>
</evidence>
<accession>A0ABP9SES3</accession>
<organism evidence="2 3">
    <name type="scientific">Rugosimonospora acidiphila</name>
    <dbReference type="NCBI Taxonomy" id="556531"/>
    <lineage>
        <taxon>Bacteria</taxon>
        <taxon>Bacillati</taxon>
        <taxon>Actinomycetota</taxon>
        <taxon>Actinomycetes</taxon>
        <taxon>Micromonosporales</taxon>
        <taxon>Micromonosporaceae</taxon>
        <taxon>Rugosimonospora</taxon>
    </lineage>
</organism>
<proteinExistence type="predicted"/>
<dbReference type="SUPFAM" id="SSF46689">
    <property type="entry name" value="Homeodomain-like"/>
    <property type="match status" value="1"/>
</dbReference>
<sequence length="212" mass="23578">MMVRMESTSDGEEAPRGYRRSAGSARGEARRRDLLERVTDDLAANGLVDFSLRRAARAANTTHKVLLYYFDGADDLLGQAMFRLRERRIDNGLAATARGHSTLAARVRAIWPVLMSDELGLRAIDQGVGLMMYDPARYARLAREGSRQYLPPLLAICPPGWSDRRKLEVAELILATMRGFLVDWRTTGETEGIEAGLDALVRALEREEAAEG</sequence>
<dbReference type="InterPro" id="IPR009057">
    <property type="entry name" value="Homeodomain-like_sf"/>
</dbReference>
<evidence type="ECO:0000256" key="1">
    <source>
        <dbReference type="SAM" id="MobiDB-lite"/>
    </source>
</evidence>